<feature type="region of interest" description="Disordered" evidence="4">
    <location>
        <begin position="527"/>
        <end position="549"/>
    </location>
</feature>
<feature type="domain" description="AMP-binding enzyme C-terminal" evidence="6">
    <location>
        <begin position="458"/>
        <end position="530"/>
    </location>
</feature>
<dbReference type="GO" id="GO:0005524">
    <property type="term" value="F:ATP binding"/>
    <property type="evidence" value="ECO:0007669"/>
    <property type="project" value="UniProtKB-KW"/>
</dbReference>
<sequence length="549" mass="57978">MFPPSAPVPQAAPDQPPAPGWPEEDADRYRAAGHWRGETLGRVLRDRAVAHPDRVALVDGPRRWSYARLDAAVDRMAAGLSALGLVPGDRVVVRLPNAAEFFELLLALLRLGALPVLAQPADRDAELRNLCASAEAVALVVGDQGDGHDVRTLASRVRRRVPSLSHVLVAGEPGAHTPLDAVPTDPVRPSHGPRPSDPALLRPSGSSTGAPRLVARTHDDLLHQLRTAGEVSGVDASAVFLCALPAGSTLALSAPGALGTLCAGGRVVVCPHPAPDTAFPLIARERVTHTTLVPPLAGSWIAAATTTLHDLSSLRLLQVGGAPLAERTARRVAPALGCALQQLYTTAEGLVSATRLDDPVETVVTTQGRPLSPDVEARVVDGDEAEVPPGEPGQLLLRGPATVRGYWRAPEEGRFAFTPDGFHRTGDLVRRTERGDLVVVGRVRRQINRGGQQFAPEEVENHLLAHPAVYDARIVGVPDPSLGARVGAQLVARPGATPPSRDVVRAFLRDRGLAEYKIPERVECLPALPHADPPPTPRALTGTAPAGRP</sequence>
<dbReference type="PANTHER" id="PTHR43767:SF1">
    <property type="entry name" value="NONRIBOSOMAL PEPTIDE SYNTHASE PES1 (EUROFUNG)-RELATED"/>
    <property type="match status" value="1"/>
</dbReference>
<accession>A0A286DUN7</accession>
<dbReference type="InterPro" id="IPR045851">
    <property type="entry name" value="AMP-bd_C_sf"/>
</dbReference>
<evidence type="ECO:0000313" key="8">
    <source>
        <dbReference type="Proteomes" id="UP000219072"/>
    </source>
</evidence>
<evidence type="ECO:0000256" key="3">
    <source>
        <dbReference type="ARBA" id="ARBA00022840"/>
    </source>
</evidence>
<dbReference type="Proteomes" id="UP000219072">
    <property type="component" value="Unassembled WGS sequence"/>
</dbReference>
<gene>
    <name evidence="7" type="ORF">SAMN06297387_10590</name>
</gene>
<protein>
    <submittedName>
        <fullName evidence="7">2,3-dihydroxybenzoate-AMP ligase</fullName>
    </submittedName>
</protein>
<feature type="region of interest" description="Disordered" evidence="4">
    <location>
        <begin position="173"/>
        <end position="212"/>
    </location>
</feature>
<evidence type="ECO:0000259" key="5">
    <source>
        <dbReference type="Pfam" id="PF00501"/>
    </source>
</evidence>
<evidence type="ECO:0000256" key="1">
    <source>
        <dbReference type="ARBA" id="ARBA00022598"/>
    </source>
</evidence>
<dbReference type="Pfam" id="PF13193">
    <property type="entry name" value="AMP-binding_C"/>
    <property type="match status" value="1"/>
</dbReference>
<dbReference type="Gene3D" id="3.30.300.30">
    <property type="match status" value="1"/>
</dbReference>
<evidence type="ECO:0000259" key="6">
    <source>
        <dbReference type="Pfam" id="PF13193"/>
    </source>
</evidence>
<dbReference type="RefSeq" id="WP_097230758.1">
    <property type="nucleotide sequence ID" value="NZ_OCNE01000005.1"/>
</dbReference>
<evidence type="ECO:0000256" key="4">
    <source>
        <dbReference type="SAM" id="MobiDB-lite"/>
    </source>
</evidence>
<organism evidence="7 8">
    <name type="scientific">Streptomyces zhaozhouensis</name>
    <dbReference type="NCBI Taxonomy" id="1300267"/>
    <lineage>
        <taxon>Bacteria</taxon>
        <taxon>Bacillati</taxon>
        <taxon>Actinomycetota</taxon>
        <taxon>Actinomycetes</taxon>
        <taxon>Kitasatosporales</taxon>
        <taxon>Streptomycetaceae</taxon>
        <taxon>Streptomyces</taxon>
    </lineage>
</organism>
<evidence type="ECO:0000313" key="7">
    <source>
        <dbReference type="EMBL" id="SOD62274.1"/>
    </source>
</evidence>
<dbReference type="Pfam" id="PF00501">
    <property type="entry name" value="AMP-binding"/>
    <property type="match status" value="1"/>
</dbReference>
<dbReference type="GO" id="GO:0016878">
    <property type="term" value="F:acid-thiol ligase activity"/>
    <property type="evidence" value="ECO:0007669"/>
    <property type="project" value="UniProtKB-ARBA"/>
</dbReference>
<dbReference type="EMBL" id="OCNE01000005">
    <property type="protein sequence ID" value="SOD62274.1"/>
    <property type="molecule type" value="Genomic_DNA"/>
</dbReference>
<dbReference type="SUPFAM" id="SSF56801">
    <property type="entry name" value="Acetyl-CoA synthetase-like"/>
    <property type="match status" value="1"/>
</dbReference>
<dbReference type="FunFam" id="2.30.38.10:FF:000003">
    <property type="entry name" value="Vibriobactin-specific 2,3-dihydroxybenzoate-AMP ligase"/>
    <property type="match status" value="1"/>
</dbReference>
<dbReference type="InterPro" id="IPR025110">
    <property type="entry name" value="AMP-bd_C"/>
</dbReference>
<feature type="domain" description="AMP-dependent synthetase/ligase" evidence="5">
    <location>
        <begin position="45"/>
        <end position="407"/>
    </location>
</feature>
<feature type="region of interest" description="Disordered" evidence="4">
    <location>
        <begin position="1"/>
        <end position="27"/>
    </location>
</feature>
<keyword evidence="2" id="KW-0547">Nucleotide-binding</keyword>
<dbReference type="OrthoDB" id="9803968at2"/>
<proteinExistence type="predicted"/>
<dbReference type="PANTHER" id="PTHR43767">
    <property type="entry name" value="LONG-CHAIN-FATTY-ACID--COA LIGASE"/>
    <property type="match status" value="1"/>
</dbReference>
<name>A0A286DUN7_9ACTN</name>
<dbReference type="InterPro" id="IPR000873">
    <property type="entry name" value="AMP-dep_synth/lig_dom"/>
</dbReference>
<dbReference type="Gene3D" id="3.40.50.980">
    <property type="match status" value="2"/>
</dbReference>
<evidence type="ECO:0000256" key="2">
    <source>
        <dbReference type="ARBA" id="ARBA00022741"/>
    </source>
</evidence>
<keyword evidence="8" id="KW-1185">Reference proteome</keyword>
<dbReference type="Gene3D" id="2.30.38.10">
    <property type="entry name" value="Luciferase, Domain 3"/>
    <property type="match status" value="1"/>
</dbReference>
<keyword evidence="1 7" id="KW-0436">Ligase</keyword>
<dbReference type="AlphaFoldDB" id="A0A286DUN7"/>
<keyword evidence="3" id="KW-0067">ATP-binding</keyword>
<reference evidence="7 8" key="1">
    <citation type="submission" date="2017-09" db="EMBL/GenBank/DDBJ databases">
        <authorList>
            <person name="Ehlers B."/>
            <person name="Leendertz F.H."/>
        </authorList>
    </citation>
    <scope>NUCLEOTIDE SEQUENCE [LARGE SCALE GENOMIC DNA]</scope>
    <source>
        <strain evidence="7 8">CGMCC 4.7095</strain>
    </source>
</reference>
<dbReference type="InterPro" id="IPR050237">
    <property type="entry name" value="ATP-dep_AMP-bd_enzyme"/>
</dbReference>